<feature type="compositionally biased region" description="Basic and acidic residues" evidence="6">
    <location>
        <begin position="492"/>
        <end position="504"/>
    </location>
</feature>
<dbReference type="PANTHER" id="PTHR15598:SF5">
    <property type="entry name" value="ENHANCER OF MRNA-DECAPPING PROTEIN 4"/>
    <property type="match status" value="1"/>
</dbReference>
<sequence length="631" mass="69498">MGTPSSHSESERLALQRKVLVEKFGLTPEPGEPAPTLASAKTEATLTTTLGRPCPPGRQSQSGAHSSDEASSPRTPSVIQIDQASEETDARELIPDPDRDYGLRLQGNRFCYRASVHEQARAPRELLTVTPVTVYASSFEESTARRIAVHDNWIAYAVKNHIRLLYRRQGQRALLKGHEGAVEDLAIAPQCPRVLLSAATDGSIILWRLDNWDAEPSSPTEQIQWQTQLSSRRSLRVALSPDARWVAFTEDAQVHVLPLTSELTTDSSQRITIPSTHEVRDVVFVANTSSTGWRLIIASAHGMVLIAEPESGTIVGEFSAHGGVPVERVFSLAPNVIVTAAEHCSELWYWRLVGHWTQKSTGSVHLLARCSFRELPGFGVIAADPQGEFIFFANSGTKQLFILHHGSSTHTPDYLVQVPLRHAVLSCCATRSIRRERDLDENSGLPQVRELVELDLWCVHEKTIQAYHGRREDLIPVVEPGAMETWTETSDEERPRSSERVSDAEHPTILDAAMSTSPPVLLTHTHTLYETFRRIAPQLSQRSVITDATSSETDAVRDVSNESVDRSPMAVTLDTRVDSLRAPLTPTINATKTEDKAFAVGSSIAMASLERTSRSDGTSARSYGDTFAATF</sequence>
<dbReference type="Gene3D" id="2.130.10.10">
    <property type="entry name" value="YVTN repeat-like/Quinoprotein amine dehydrogenase"/>
    <property type="match status" value="1"/>
</dbReference>
<dbReference type="InterPro" id="IPR045152">
    <property type="entry name" value="EDC4-like"/>
</dbReference>
<evidence type="ECO:0000256" key="4">
    <source>
        <dbReference type="ARBA" id="ARBA00022737"/>
    </source>
</evidence>
<feature type="repeat" description="WD" evidence="5">
    <location>
        <begin position="175"/>
        <end position="211"/>
    </location>
</feature>
<dbReference type="InterPro" id="IPR015943">
    <property type="entry name" value="WD40/YVTN_repeat-like_dom_sf"/>
</dbReference>
<dbReference type="SUPFAM" id="SSF101908">
    <property type="entry name" value="Putative isomerase YbhE"/>
    <property type="match status" value="1"/>
</dbReference>
<comment type="caution">
    <text evidence="7">The sequence shown here is derived from an EMBL/GenBank/DDBJ whole genome shotgun (WGS) entry which is preliminary data.</text>
</comment>
<dbReference type="InterPro" id="IPR001680">
    <property type="entry name" value="WD40_rpt"/>
</dbReference>
<feature type="region of interest" description="Disordered" evidence="6">
    <location>
        <begin position="546"/>
        <end position="568"/>
    </location>
</feature>
<dbReference type="EMBL" id="VWRR01000007">
    <property type="protein sequence ID" value="KAF6003174.1"/>
    <property type="molecule type" value="Genomic_DNA"/>
</dbReference>
<comment type="subcellular location">
    <subcellularLocation>
        <location evidence="1">Cytoplasm</location>
    </subcellularLocation>
</comment>
<dbReference type="Proteomes" id="UP000530660">
    <property type="component" value="Unassembled WGS sequence"/>
</dbReference>
<evidence type="ECO:0000256" key="6">
    <source>
        <dbReference type="SAM" id="MobiDB-lite"/>
    </source>
</evidence>
<evidence type="ECO:0000256" key="5">
    <source>
        <dbReference type="PROSITE-ProRule" id="PRU00221"/>
    </source>
</evidence>
<dbReference type="PANTHER" id="PTHR15598">
    <property type="entry name" value="ENHANCER OF MRNA-DECAPPING PROTEIN 4"/>
    <property type="match status" value="1"/>
</dbReference>
<dbReference type="PROSITE" id="PS50082">
    <property type="entry name" value="WD_REPEATS_2"/>
    <property type="match status" value="1"/>
</dbReference>
<evidence type="ECO:0000313" key="7">
    <source>
        <dbReference type="EMBL" id="KAF6003174.1"/>
    </source>
</evidence>
<feature type="compositionally biased region" description="Polar residues" evidence="6">
    <location>
        <begin position="58"/>
        <end position="83"/>
    </location>
</feature>
<accession>A0A7J7IKI0</accession>
<proteinExistence type="predicted"/>
<dbReference type="GO" id="GO:0000932">
    <property type="term" value="C:P-body"/>
    <property type="evidence" value="ECO:0007669"/>
    <property type="project" value="TreeGrafter"/>
</dbReference>
<evidence type="ECO:0000256" key="2">
    <source>
        <dbReference type="ARBA" id="ARBA00022490"/>
    </source>
</evidence>
<dbReference type="GO" id="GO:0031087">
    <property type="term" value="P:deadenylation-independent decapping of nuclear-transcribed mRNA"/>
    <property type="evidence" value="ECO:0007669"/>
    <property type="project" value="InterPro"/>
</dbReference>
<reference evidence="7 8" key="1">
    <citation type="journal article" date="2020" name="J. Phycol.">
        <title>Comparative genome analysis reveals Cyanidiococcus gen. nov., a new extremophilic red algal genus sister to Cyanidioschyzon (Cyanidioschyzonaceae, Rhodophyta).</title>
        <authorList>
            <person name="Liu S.-L."/>
            <person name="Chiang Y.-R."/>
            <person name="Yoon H.S."/>
            <person name="Fu H.-Y."/>
        </authorList>
    </citation>
    <scope>NUCLEOTIDE SEQUENCE [LARGE SCALE GENOMIC DNA]</scope>
    <source>
        <strain evidence="7 8">THAL066</strain>
    </source>
</reference>
<dbReference type="AlphaFoldDB" id="A0A7J7IKI0"/>
<evidence type="ECO:0000256" key="3">
    <source>
        <dbReference type="ARBA" id="ARBA00022574"/>
    </source>
</evidence>
<keyword evidence="3 5" id="KW-0853">WD repeat</keyword>
<dbReference type="PROSITE" id="PS50294">
    <property type="entry name" value="WD_REPEATS_REGION"/>
    <property type="match status" value="1"/>
</dbReference>
<dbReference type="OrthoDB" id="7318948at2759"/>
<name>A0A7J7IKI0_9RHOD</name>
<organism evidence="7 8">
    <name type="scientific">Cyanidiococcus yangmingshanensis</name>
    <dbReference type="NCBI Taxonomy" id="2690220"/>
    <lineage>
        <taxon>Eukaryota</taxon>
        <taxon>Rhodophyta</taxon>
        <taxon>Bangiophyceae</taxon>
        <taxon>Cyanidiales</taxon>
        <taxon>Cyanidiaceae</taxon>
        <taxon>Cyanidiococcus</taxon>
    </lineage>
</organism>
<feature type="compositionally biased region" description="Basic and acidic residues" evidence="6">
    <location>
        <begin position="554"/>
        <end position="565"/>
    </location>
</feature>
<keyword evidence="2" id="KW-0963">Cytoplasm</keyword>
<protein>
    <submittedName>
        <fullName evidence="7">Uncharacterized protein</fullName>
    </submittedName>
</protein>
<feature type="region of interest" description="Disordered" evidence="6">
    <location>
        <begin position="26"/>
        <end position="100"/>
    </location>
</feature>
<dbReference type="SMART" id="SM00320">
    <property type="entry name" value="WD40"/>
    <property type="match status" value="1"/>
</dbReference>
<feature type="compositionally biased region" description="Basic and acidic residues" evidence="6">
    <location>
        <begin position="88"/>
        <end position="100"/>
    </location>
</feature>
<keyword evidence="4" id="KW-0677">Repeat</keyword>
<evidence type="ECO:0000313" key="8">
    <source>
        <dbReference type="Proteomes" id="UP000530660"/>
    </source>
</evidence>
<keyword evidence="8" id="KW-1185">Reference proteome</keyword>
<gene>
    <name evidence="7" type="ORF">F1559_000365</name>
</gene>
<feature type="region of interest" description="Disordered" evidence="6">
    <location>
        <begin position="484"/>
        <end position="504"/>
    </location>
</feature>
<evidence type="ECO:0000256" key="1">
    <source>
        <dbReference type="ARBA" id="ARBA00004496"/>
    </source>
</evidence>